<comment type="caution">
    <text evidence="1">The sequence shown here is derived from an EMBL/GenBank/DDBJ whole genome shotgun (WGS) entry which is preliminary data.</text>
</comment>
<accession>A0ABQ4ZF66</accession>
<dbReference type="Proteomes" id="UP001151760">
    <property type="component" value="Unassembled WGS sequence"/>
</dbReference>
<evidence type="ECO:0008006" key="3">
    <source>
        <dbReference type="Google" id="ProtNLM"/>
    </source>
</evidence>
<evidence type="ECO:0000313" key="2">
    <source>
        <dbReference type="Proteomes" id="UP001151760"/>
    </source>
</evidence>
<dbReference type="EMBL" id="BQNB010011210">
    <property type="protein sequence ID" value="GJS87597.1"/>
    <property type="molecule type" value="Genomic_DNA"/>
</dbReference>
<evidence type="ECO:0000313" key="1">
    <source>
        <dbReference type="EMBL" id="GJS87597.1"/>
    </source>
</evidence>
<name>A0ABQ4ZF66_9ASTR</name>
<proteinExistence type="predicted"/>
<gene>
    <name evidence="1" type="ORF">Tco_0770233</name>
</gene>
<keyword evidence="2" id="KW-1185">Reference proteome</keyword>
<reference evidence="1" key="2">
    <citation type="submission" date="2022-01" db="EMBL/GenBank/DDBJ databases">
        <authorList>
            <person name="Yamashiro T."/>
            <person name="Shiraishi A."/>
            <person name="Satake H."/>
            <person name="Nakayama K."/>
        </authorList>
    </citation>
    <scope>NUCLEOTIDE SEQUENCE</scope>
</reference>
<protein>
    <recommendedName>
        <fullName evidence="3">Reverse transcriptase domain-containing protein</fullName>
    </recommendedName>
</protein>
<organism evidence="1 2">
    <name type="scientific">Tanacetum coccineum</name>
    <dbReference type="NCBI Taxonomy" id="301880"/>
    <lineage>
        <taxon>Eukaryota</taxon>
        <taxon>Viridiplantae</taxon>
        <taxon>Streptophyta</taxon>
        <taxon>Embryophyta</taxon>
        <taxon>Tracheophyta</taxon>
        <taxon>Spermatophyta</taxon>
        <taxon>Magnoliopsida</taxon>
        <taxon>eudicotyledons</taxon>
        <taxon>Gunneridae</taxon>
        <taxon>Pentapetalae</taxon>
        <taxon>asterids</taxon>
        <taxon>campanulids</taxon>
        <taxon>Asterales</taxon>
        <taxon>Asteraceae</taxon>
        <taxon>Asteroideae</taxon>
        <taxon>Anthemideae</taxon>
        <taxon>Anthemidinae</taxon>
        <taxon>Tanacetum</taxon>
    </lineage>
</organism>
<reference evidence="1" key="1">
    <citation type="journal article" date="2022" name="Int. J. Mol. Sci.">
        <title>Draft Genome of Tanacetum Coccineum: Genomic Comparison of Closely Related Tanacetum-Family Plants.</title>
        <authorList>
            <person name="Yamashiro T."/>
            <person name="Shiraishi A."/>
            <person name="Nakayama K."/>
            <person name="Satake H."/>
        </authorList>
    </citation>
    <scope>NUCLEOTIDE SEQUENCE</scope>
</reference>
<sequence>MERCIIGKLLRTVESGMTMKFTTSDLLKTEFPAIVFDDALTSDEALSFEPTVSPLNENKIDFRIAFDESNDEDYTVIFDENLFSYKIIYVDNLKTNSENDNDKVNMPPFPSPKPPVSYFNNLDYFKDFENEFPVIVYNDALMSKLDFLTEPTEQNVLYFNDLFPLNINYPDDLKSDEDNDDDEIQSSGEAKILTLLPPVDVCACLVPYREILGDMIA</sequence>